<proteinExistence type="predicted"/>
<reference evidence="3 4" key="1">
    <citation type="submission" date="2022-10" db="EMBL/GenBank/DDBJ databases">
        <title>The complete genomes of actinobacterial strains from the NBC collection.</title>
        <authorList>
            <person name="Joergensen T.S."/>
            <person name="Alvarez Arevalo M."/>
            <person name="Sterndorff E.B."/>
            <person name="Faurdal D."/>
            <person name="Vuksanovic O."/>
            <person name="Mourched A.-S."/>
            <person name="Charusanti P."/>
            <person name="Shaw S."/>
            <person name="Blin K."/>
            <person name="Weber T."/>
        </authorList>
    </citation>
    <scope>NUCLEOTIDE SEQUENCE [LARGE SCALE GENOMIC DNA]</scope>
    <source>
        <strain evidence="3 4">NBC 01774</strain>
    </source>
</reference>
<name>A0ABZ1FHH7_9ACTN</name>
<evidence type="ECO:0008006" key="5">
    <source>
        <dbReference type="Google" id="ProtNLM"/>
    </source>
</evidence>
<keyword evidence="2" id="KW-0732">Signal</keyword>
<dbReference type="PROSITE" id="PS51318">
    <property type="entry name" value="TAT"/>
    <property type="match status" value="1"/>
</dbReference>
<keyword evidence="4" id="KW-1185">Reference proteome</keyword>
<feature type="signal peptide" evidence="2">
    <location>
        <begin position="1"/>
        <end position="24"/>
    </location>
</feature>
<feature type="region of interest" description="Disordered" evidence="1">
    <location>
        <begin position="248"/>
        <end position="276"/>
    </location>
</feature>
<organism evidence="3 4">
    <name type="scientific">Streptomyces decoyicus</name>
    <dbReference type="NCBI Taxonomy" id="249567"/>
    <lineage>
        <taxon>Bacteria</taxon>
        <taxon>Bacillati</taxon>
        <taxon>Actinomycetota</taxon>
        <taxon>Actinomycetes</taxon>
        <taxon>Kitasatosporales</taxon>
        <taxon>Streptomycetaceae</taxon>
        <taxon>Streptomyces</taxon>
    </lineage>
</organism>
<dbReference type="Proteomes" id="UP001344251">
    <property type="component" value="Chromosome"/>
</dbReference>
<protein>
    <recommendedName>
        <fullName evidence="5">Lipoprotein</fullName>
    </recommendedName>
</protein>
<evidence type="ECO:0000313" key="4">
    <source>
        <dbReference type="Proteomes" id="UP001344251"/>
    </source>
</evidence>
<evidence type="ECO:0000313" key="3">
    <source>
        <dbReference type="EMBL" id="WSB69452.1"/>
    </source>
</evidence>
<feature type="chain" id="PRO_5047117378" description="Lipoprotein" evidence="2">
    <location>
        <begin position="25"/>
        <end position="276"/>
    </location>
</feature>
<evidence type="ECO:0000256" key="2">
    <source>
        <dbReference type="SAM" id="SignalP"/>
    </source>
</evidence>
<accession>A0ABZ1FHH7</accession>
<dbReference type="PROSITE" id="PS51257">
    <property type="entry name" value="PROKAR_LIPOPROTEIN"/>
    <property type="match status" value="1"/>
</dbReference>
<dbReference type="InterPro" id="IPR006311">
    <property type="entry name" value="TAT_signal"/>
</dbReference>
<feature type="region of interest" description="Disordered" evidence="1">
    <location>
        <begin position="163"/>
        <end position="190"/>
    </location>
</feature>
<gene>
    <name evidence="3" type="ORF">OG863_16655</name>
</gene>
<sequence>MTSRRRAATATTALTCGVALFAGAACTGAAAAAASDGGEGDLANKSAQQISDDALHQLVAAKSLRLRTQTSADPTKLDLTLDRAGNCTGAISKGELGRVELVKHGNQVWMKPDAAFWKSQLPGKAGDDAAEEYKDTYLHGTTKDAFLRGLSAACDLKAFQKSAVAPGEPPSGAPSRSPSPSVALVKGRPTTHEGARVLPVIKKAQGAVQTLYVAIDGKHYPLKLTAEVDHQTGTILMSNYDTPVSVKTPAPGQTADISALEERLRGSESGPGAGNT</sequence>
<evidence type="ECO:0000256" key="1">
    <source>
        <dbReference type="SAM" id="MobiDB-lite"/>
    </source>
</evidence>
<dbReference type="RefSeq" id="WP_326618957.1">
    <property type="nucleotide sequence ID" value="NZ_CP109106.1"/>
</dbReference>
<dbReference type="EMBL" id="CP109106">
    <property type="protein sequence ID" value="WSB69452.1"/>
    <property type="molecule type" value="Genomic_DNA"/>
</dbReference>
<feature type="compositionally biased region" description="Low complexity" evidence="1">
    <location>
        <begin position="173"/>
        <end position="183"/>
    </location>
</feature>